<reference evidence="1" key="1">
    <citation type="submission" date="2023-11" db="EMBL/GenBank/DDBJ databases">
        <authorList>
            <person name="Poullet M."/>
        </authorList>
    </citation>
    <scope>NUCLEOTIDE SEQUENCE</scope>
    <source>
        <strain evidence="1">E1834</strain>
    </source>
</reference>
<organism evidence="1 2">
    <name type="scientific">Meloidogyne enterolobii</name>
    <name type="common">Root-knot nematode worm</name>
    <name type="synonym">Meloidogyne mayaguensis</name>
    <dbReference type="NCBI Taxonomy" id="390850"/>
    <lineage>
        <taxon>Eukaryota</taxon>
        <taxon>Metazoa</taxon>
        <taxon>Ecdysozoa</taxon>
        <taxon>Nematoda</taxon>
        <taxon>Chromadorea</taxon>
        <taxon>Rhabditida</taxon>
        <taxon>Tylenchina</taxon>
        <taxon>Tylenchomorpha</taxon>
        <taxon>Tylenchoidea</taxon>
        <taxon>Meloidogynidae</taxon>
        <taxon>Meloidogyninae</taxon>
        <taxon>Meloidogyne</taxon>
    </lineage>
</organism>
<accession>A0ACB0YDE4</accession>
<dbReference type="Proteomes" id="UP001497535">
    <property type="component" value="Unassembled WGS sequence"/>
</dbReference>
<comment type="caution">
    <text evidence="1">The sequence shown here is derived from an EMBL/GenBank/DDBJ whole genome shotgun (WGS) entry which is preliminary data.</text>
</comment>
<proteinExistence type="predicted"/>
<name>A0ACB0YDE4_MELEN</name>
<dbReference type="EMBL" id="CAVMJV010000010">
    <property type="protein sequence ID" value="CAK5041935.1"/>
    <property type="molecule type" value="Genomic_DNA"/>
</dbReference>
<gene>
    <name evidence="1" type="ORF">MENTE1834_LOCUS10677</name>
</gene>
<keyword evidence="2" id="KW-1185">Reference proteome</keyword>
<evidence type="ECO:0000313" key="2">
    <source>
        <dbReference type="Proteomes" id="UP001497535"/>
    </source>
</evidence>
<sequence length="538" mass="61221">MLTAILQQSQQTGSTSAKGAFRDNSLQRSPPPPPPPKKKEVSQSNIEDQQQLITKTEIEEIELKPATNTGGFNINQMLEQITKQNSPPPPQPPIAITNIKREETNTLDLLANVELSDSTTNIVEESPASPVFASEQQQENEDKPAALIPVVREWKLHLVDLSPLTECSDMHFDIKLQISSSNSDPRLRKIAEKQFDLVSKTLEQQQANQQKNNFNEGIFTPTEQIKKEIEKREAIGDVNYETGLQDPRTKDPRRKREISGISSTSSLDEAELVKKQMAALEAAAKQQQNCEQSSQLFSTQLGIRQQLGLPPPNINFQLPPPPAFLPGNSMGNQFFTVPPPPPPFPLQQQQQLPQNFSTPPPSTYQQINQIVTSSHQNLEAQTFNTEQLPCSSSIDPSKSSNSPFEKIHSETSSFPSYQYSRGYFGNNEPDRPYFLPKFFFYIFTEWSDFYLSSIPIFLSSFQGGYRGRRGRYSTNYHHHHHQQHYREYNQQNIRRSESPPKQQQQEENVSTSSTISLREKRKNNEYESPLARMANNRY</sequence>
<protein>
    <submittedName>
        <fullName evidence="1">Uncharacterized protein</fullName>
    </submittedName>
</protein>
<evidence type="ECO:0000313" key="1">
    <source>
        <dbReference type="EMBL" id="CAK5041935.1"/>
    </source>
</evidence>